<dbReference type="Gene3D" id="3.30.43.10">
    <property type="entry name" value="Uridine Diphospho-n-acetylenolpyruvylglucosamine Reductase, domain 2"/>
    <property type="match status" value="1"/>
</dbReference>
<dbReference type="UniPathway" id="UPA00219"/>
<evidence type="ECO:0000256" key="4">
    <source>
        <dbReference type="ARBA" id="ARBA00004752"/>
    </source>
</evidence>
<keyword evidence="13 20" id="KW-0133">Cell shape</keyword>
<keyword evidence="24" id="KW-1185">Reference proteome</keyword>
<feature type="region of interest" description="Disordered" evidence="21">
    <location>
        <begin position="1"/>
        <end position="21"/>
    </location>
</feature>
<feature type="active site" evidence="20">
    <location>
        <position position="169"/>
    </location>
</feature>
<organism evidence="23 24">
    <name type="scientific">Methylophaga frappieri (strain ATCC BAA-2434 / DSM 25690 / JAM7)</name>
    <dbReference type="NCBI Taxonomy" id="754477"/>
    <lineage>
        <taxon>Bacteria</taxon>
        <taxon>Pseudomonadati</taxon>
        <taxon>Pseudomonadota</taxon>
        <taxon>Gammaproteobacteria</taxon>
        <taxon>Thiotrichales</taxon>
        <taxon>Piscirickettsiaceae</taxon>
        <taxon>Methylophaga</taxon>
    </lineage>
</organism>
<keyword evidence="8 20" id="KW-0963">Cytoplasm</keyword>
<dbReference type="GO" id="GO:0005829">
    <property type="term" value="C:cytosol"/>
    <property type="evidence" value="ECO:0007669"/>
    <property type="project" value="TreeGrafter"/>
</dbReference>
<dbReference type="HOGENOM" id="CLU_035304_1_1_6"/>
<evidence type="ECO:0000256" key="2">
    <source>
        <dbReference type="ARBA" id="ARBA00003921"/>
    </source>
</evidence>
<dbReference type="OrthoDB" id="9804753at2"/>
<keyword evidence="12 20" id="KW-0521">NADP</keyword>
<evidence type="ECO:0000256" key="14">
    <source>
        <dbReference type="ARBA" id="ARBA00022984"/>
    </source>
</evidence>
<dbReference type="SUPFAM" id="SSF56194">
    <property type="entry name" value="Uridine diphospho-N-Acetylenolpyruvylglucosamine reductase, MurB, C-terminal domain"/>
    <property type="match status" value="1"/>
</dbReference>
<evidence type="ECO:0000313" key="24">
    <source>
        <dbReference type="Proteomes" id="UP000009145"/>
    </source>
</evidence>
<dbReference type="GO" id="GO:0071555">
    <property type="term" value="P:cell wall organization"/>
    <property type="evidence" value="ECO:0007669"/>
    <property type="project" value="UniProtKB-KW"/>
</dbReference>
<dbReference type="InterPro" id="IPR011601">
    <property type="entry name" value="MurB_C"/>
</dbReference>
<dbReference type="GO" id="GO:0071949">
    <property type="term" value="F:FAD binding"/>
    <property type="evidence" value="ECO:0007669"/>
    <property type="project" value="InterPro"/>
</dbReference>
<comment type="catalytic activity">
    <reaction evidence="19 20">
        <text>UDP-N-acetyl-alpha-D-muramate + NADP(+) = UDP-N-acetyl-3-O-(1-carboxyvinyl)-alpha-D-glucosamine + NADPH + H(+)</text>
        <dbReference type="Rhea" id="RHEA:12248"/>
        <dbReference type="ChEBI" id="CHEBI:15378"/>
        <dbReference type="ChEBI" id="CHEBI:57783"/>
        <dbReference type="ChEBI" id="CHEBI:58349"/>
        <dbReference type="ChEBI" id="CHEBI:68483"/>
        <dbReference type="ChEBI" id="CHEBI:70757"/>
        <dbReference type="EC" id="1.3.1.98"/>
    </reaction>
</comment>
<sequence>MTDQQPVLQGELRTNEPLSSHTSWRVGGPAKQFYRPFDQADLARFLQQLPADEPLLWLGLGSNLLVRDKGFDGTVISTSGTLKAMQFDGNLLHAEAGVYCSRIAKQAARQGLQGAAFMSGIPGTLGGALAMNAGAHGSETWQFVTSVTTVNRHGELMQRPAEAFDTAYRHVKLPEGEWFVSATLRFSPGDKQVESNLIKQLLRKRNSSQPANQPCAGSVFRNPPGDFAGRLIESADLKGVRIGGASVSEKHANFIVNDGSAMAADVEALILKVQQQVEAKHGVLLTPEVHIVGEQA</sequence>
<keyword evidence="10 20" id="KW-0285">Flavoprotein</keyword>
<evidence type="ECO:0000256" key="6">
    <source>
        <dbReference type="ARBA" id="ARBA00012518"/>
    </source>
</evidence>
<dbReference type="Pfam" id="PF01565">
    <property type="entry name" value="FAD_binding_4"/>
    <property type="match status" value="1"/>
</dbReference>
<dbReference type="InterPro" id="IPR016167">
    <property type="entry name" value="FAD-bd_PCMH_sub1"/>
</dbReference>
<dbReference type="RefSeq" id="WP_014703457.1">
    <property type="nucleotide sequence ID" value="NC_017856.1"/>
</dbReference>
<evidence type="ECO:0000256" key="1">
    <source>
        <dbReference type="ARBA" id="ARBA00001974"/>
    </source>
</evidence>
<keyword evidence="15 20" id="KW-0560">Oxidoreductase</keyword>
<dbReference type="SUPFAM" id="SSF56176">
    <property type="entry name" value="FAD-binding/transporter-associated domain-like"/>
    <property type="match status" value="1"/>
</dbReference>
<dbReference type="InterPro" id="IPR003170">
    <property type="entry name" value="MurB"/>
</dbReference>
<dbReference type="PANTHER" id="PTHR21071">
    <property type="entry name" value="UDP-N-ACETYLENOLPYRUVOYLGLUCOSAMINE REDUCTASE"/>
    <property type="match status" value="1"/>
</dbReference>
<dbReference type="GO" id="GO:0009252">
    <property type="term" value="P:peptidoglycan biosynthetic process"/>
    <property type="evidence" value="ECO:0007669"/>
    <property type="project" value="UniProtKB-UniRule"/>
</dbReference>
<dbReference type="GO" id="GO:0008762">
    <property type="term" value="F:UDP-N-acetylmuramate dehydrogenase activity"/>
    <property type="evidence" value="ECO:0007669"/>
    <property type="project" value="UniProtKB-UniRule"/>
</dbReference>
<dbReference type="KEGG" id="mec:Q7C_867"/>
<feature type="active site" description="Proton donor" evidence="20">
    <location>
        <position position="218"/>
    </location>
</feature>
<dbReference type="Pfam" id="PF02873">
    <property type="entry name" value="MurB_C"/>
    <property type="match status" value="1"/>
</dbReference>
<evidence type="ECO:0000256" key="11">
    <source>
        <dbReference type="ARBA" id="ARBA00022827"/>
    </source>
</evidence>
<dbReference type="Proteomes" id="UP000009145">
    <property type="component" value="Chromosome"/>
</dbReference>
<evidence type="ECO:0000256" key="7">
    <source>
        <dbReference type="ARBA" id="ARBA00015188"/>
    </source>
</evidence>
<feature type="domain" description="FAD-binding PCMH-type" evidence="22">
    <location>
        <begin position="26"/>
        <end position="189"/>
    </location>
</feature>
<keyword evidence="14 20" id="KW-0573">Peptidoglycan synthesis</keyword>
<evidence type="ECO:0000256" key="20">
    <source>
        <dbReference type="HAMAP-Rule" id="MF_00037"/>
    </source>
</evidence>
<reference evidence="23 24" key="1">
    <citation type="journal article" date="2012" name="J. Bacteriol.">
        <title>Complete genome sequences of Methylophaga sp. strain JAM1 and Methylophaga sp. strain JAM7.</title>
        <authorList>
            <person name="Villeneuve C."/>
            <person name="Martineau C."/>
            <person name="Mauffrey F."/>
            <person name="Villemur R."/>
        </authorList>
    </citation>
    <scope>NUCLEOTIDE SEQUENCE [LARGE SCALE GENOMIC DNA]</scope>
    <source>
        <strain evidence="23 24">JAM7</strain>
    </source>
</reference>
<dbReference type="GO" id="GO:0008360">
    <property type="term" value="P:regulation of cell shape"/>
    <property type="evidence" value="ECO:0007669"/>
    <property type="project" value="UniProtKB-KW"/>
</dbReference>
<keyword evidence="16 20" id="KW-0131">Cell cycle</keyword>
<evidence type="ECO:0000256" key="15">
    <source>
        <dbReference type="ARBA" id="ARBA00023002"/>
    </source>
</evidence>
<dbReference type="InterPro" id="IPR036318">
    <property type="entry name" value="FAD-bd_PCMH-like_sf"/>
</dbReference>
<comment type="function">
    <text evidence="2 20">Cell wall formation.</text>
</comment>
<proteinExistence type="inferred from homology"/>
<dbReference type="EC" id="1.3.1.98" evidence="6 20"/>
<dbReference type="InterPro" id="IPR016166">
    <property type="entry name" value="FAD-bd_PCMH"/>
</dbReference>
<dbReference type="HAMAP" id="MF_00037">
    <property type="entry name" value="MurB"/>
    <property type="match status" value="1"/>
</dbReference>
<dbReference type="AlphaFoldDB" id="I1YGJ3"/>
<accession>I1YGJ3</accession>
<dbReference type="InterPro" id="IPR006094">
    <property type="entry name" value="Oxid_FAD_bind_N"/>
</dbReference>
<evidence type="ECO:0000313" key="23">
    <source>
        <dbReference type="EMBL" id="AFJ02036.1"/>
    </source>
</evidence>
<dbReference type="Gene3D" id="3.90.78.10">
    <property type="entry name" value="UDP-N-acetylenolpyruvoylglucosamine reductase, C-terminal domain"/>
    <property type="match status" value="1"/>
</dbReference>
<dbReference type="eggNOG" id="COG0812">
    <property type="taxonomic scope" value="Bacteria"/>
</dbReference>
<dbReference type="NCBIfam" id="TIGR00179">
    <property type="entry name" value="murB"/>
    <property type="match status" value="1"/>
</dbReference>
<name>I1YGJ3_METFJ</name>
<evidence type="ECO:0000256" key="17">
    <source>
        <dbReference type="ARBA" id="ARBA00023316"/>
    </source>
</evidence>
<evidence type="ECO:0000256" key="9">
    <source>
        <dbReference type="ARBA" id="ARBA00022618"/>
    </source>
</evidence>
<evidence type="ECO:0000256" key="10">
    <source>
        <dbReference type="ARBA" id="ARBA00022630"/>
    </source>
</evidence>
<gene>
    <name evidence="20" type="primary">murB</name>
    <name evidence="23" type="ordered locus">Q7C_867</name>
</gene>
<dbReference type="InterPro" id="IPR036635">
    <property type="entry name" value="MurB_C_sf"/>
</dbReference>
<evidence type="ECO:0000256" key="3">
    <source>
        <dbReference type="ARBA" id="ARBA00004496"/>
    </source>
</evidence>
<protein>
    <recommendedName>
        <fullName evidence="7 20">UDP-N-acetylenolpyruvoylglucosamine reductase</fullName>
        <ecNumber evidence="6 20">1.3.1.98</ecNumber>
    </recommendedName>
    <alternativeName>
        <fullName evidence="18 20">UDP-N-acetylmuramate dehydrogenase</fullName>
    </alternativeName>
</protein>
<dbReference type="NCBIfam" id="NF010480">
    <property type="entry name" value="PRK13905.1"/>
    <property type="match status" value="1"/>
</dbReference>
<keyword evidence="9 20" id="KW-0132">Cell division</keyword>
<evidence type="ECO:0000256" key="18">
    <source>
        <dbReference type="ARBA" id="ARBA00031026"/>
    </source>
</evidence>
<feature type="active site" evidence="20">
    <location>
        <position position="288"/>
    </location>
</feature>
<evidence type="ECO:0000256" key="8">
    <source>
        <dbReference type="ARBA" id="ARBA00022490"/>
    </source>
</evidence>
<dbReference type="GO" id="GO:0051301">
    <property type="term" value="P:cell division"/>
    <property type="evidence" value="ECO:0007669"/>
    <property type="project" value="UniProtKB-KW"/>
</dbReference>
<dbReference type="STRING" id="754477.Q7C_867"/>
<evidence type="ECO:0000256" key="5">
    <source>
        <dbReference type="ARBA" id="ARBA00010485"/>
    </source>
</evidence>
<evidence type="ECO:0000256" key="16">
    <source>
        <dbReference type="ARBA" id="ARBA00023306"/>
    </source>
</evidence>
<evidence type="ECO:0000259" key="22">
    <source>
        <dbReference type="PROSITE" id="PS51387"/>
    </source>
</evidence>
<evidence type="ECO:0000256" key="13">
    <source>
        <dbReference type="ARBA" id="ARBA00022960"/>
    </source>
</evidence>
<comment type="subcellular location">
    <subcellularLocation>
        <location evidence="3 20">Cytoplasm</location>
    </subcellularLocation>
</comment>
<dbReference type="EMBL" id="CP003380">
    <property type="protein sequence ID" value="AFJ02036.1"/>
    <property type="molecule type" value="Genomic_DNA"/>
</dbReference>
<comment type="similarity">
    <text evidence="5 20">Belongs to the MurB family.</text>
</comment>
<evidence type="ECO:0000256" key="19">
    <source>
        <dbReference type="ARBA" id="ARBA00048914"/>
    </source>
</evidence>
<dbReference type="PANTHER" id="PTHR21071:SF4">
    <property type="entry name" value="UDP-N-ACETYLENOLPYRUVOYLGLUCOSAMINE REDUCTASE"/>
    <property type="match status" value="1"/>
</dbReference>
<dbReference type="Gene3D" id="3.30.465.10">
    <property type="match status" value="1"/>
</dbReference>
<evidence type="ECO:0000256" key="12">
    <source>
        <dbReference type="ARBA" id="ARBA00022857"/>
    </source>
</evidence>
<dbReference type="PROSITE" id="PS51387">
    <property type="entry name" value="FAD_PCMH"/>
    <property type="match status" value="1"/>
</dbReference>
<comment type="pathway">
    <text evidence="4 20">Cell wall biogenesis; peptidoglycan biosynthesis.</text>
</comment>
<keyword evidence="17 20" id="KW-0961">Cell wall biogenesis/degradation</keyword>
<evidence type="ECO:0000256" key="21">
    <source>
        <dbReference type="SAM" id="MobiDB-lite"/>
    </source>
</evidence>
<keyword evidence="11 20" id="KW-0274">FAD</keyword>
<dbReference type="PATRIC" id="fig|754477.3.peg.856"/>
<dbReference type="InterPro" id="IPR016169">
    <property type="entry name" value="FAD-bd_PCMH_sub2"/>
</dbReference>
<comment type="cofactor">
    <cofactor evidence="1 20">
        <name>FAD</name>
        <dbReference type="ChEBI" id="CHEBI:57692"/>
    </cofactor>
</comment>